<keyword evidence="1" id="KW-0720">Serine protease</keyword>
<dbReference type="PROSITE" id="PS51892">
    <property type="entry name" value="SUBTILASE"/>
    <property type="match status" value="1"/>
</dbReference>
<dbReference type="Pfam" id="PF00082">
    <property type="entry name" value="Peptidase_S8"/>
    <property type="match status" value="1"/>
</dbReference>
<dbReference type="EMBL" id="JABMKX010000015">
    <property type="protein sequence ID" value="NQX48491.1"/>
    <property type="molecule type" value="Genomic_DNA"/>
</dbReference>
<keyword evidence="1" id="KW-0378">Hydrolase</keyword>
<reference evidence="3 4" key="1">
    <citation type="submission" date="2020-05" db="EMBL/GenBank/DDBJ databases">
        <title>Paenibacillus glebae, sp. nov., Paenibacillus humi sp. nov., Paenibacillus pedi sp. nov., Paenibacillus terrestris sp. nov. and Paenibacillus terricola sp. nov., isolated from a forest top soil sample.</title>
        <authorList>
            <person name="Qi S."/>
            <person name="Carlier A."/>
            <person name="Cnockaert M."/>
            <person name="Vandamme P."/>
        </authorList>
    </citation>
    <scope>NUCLEOTIDE SEQUENCE [LARGE SCALE GENOMIC DNA]</scope>
    <source>
        <strain evidence="3 4">LMG 29502</strain>
    </source>
</reference>
<gene>
    <name evidence="3" type="ORF">HQN87_24480</name>
</gene>
<evidence type="ECO:0000259" key="2">
    <source>
        <dbReference type="Pfam" id="PF00082"/>
    </source>
</evidence>
<evidence type="ECO:0000313" key="3">
    <source>
        <dbReference type="EMBL" id="NQX48491.1"/>
    </source>
</evidence>
<comment type="caution">
    <text evidence="3">The sequence shown here is derived from an EMBL/GenBank/DDBJ whole genome shotgun (WGS) entry which is preliminary data.</text>
</comment>
<dbReference type="Gene3D" id="3.40.50.200">
    <property type="entry name" value="Peptidase S8/S53 domain"/>
    <property type="match status" value="1"/>
</dbReference>
<feature type="active site" description="Charge relay system" evidence="1">
    <location>
        <position position="194"/>
    </location>
</feature>
<proteinExistence type="inferred from homology"/>
<protein>
    <submittedName>
        <fullName evidence="3">S8 family serine peptidase</fullName>
    </submittedName>
</protein>
<dbReference type="SUPFAM" id="SSF52743">
    <property type="entry name" value="Subtilisin-like"/>
    <property type="match status" value="1"/>
</dbReference>
<dbReference type="InterPro" id="IPR000209">
    <property type="entry name" value="Peptidase_S8/S53_dom"/>
</dbReference>
<comment type="similarity">
    <text evidence="1">Belongs to the peptidase S8 family.</text>
</comment>
<feature type="active site" description="Charge relay system" evidence="1">
    <location>
        <position position="50"/>
    </location>
</feature>
<dbReference type="Proteomes" id="UP000711047">
    <property type="component" value="Unassembled WGS sequence"/>
</dbReference>
<name>A0ABX2DUW4_9BACL</name>
<keyword evidence="1" id="KW-0645">Protease</keyword>
<accession>A0ABX2DUW4</accession>
<evidence type="ECO:0000256" key="1">
    <source>
        <dbReference type="PROSITE-ProRule" id="PRU01240"/>
    </source>
</evidence>
<organism evidence="3 4">
    <name type="scientific">Paenibacillus tritici</name>
    <dbReference type="NCBI Taxonomy" id="1873425"/>
    <lineage>
        <taxon>Bacteria</taxon>
        <taxon>Bacillati</taxon>
        <taxon>Bacillota</taxon>
        <taxon>Bacilli</taxon>
        <taxon>Bacillales</taxon>
        <taxon>Paenibacillaceae</taxon>
        <taxon>Paenibacillus</taxon>
    </lineage>
</organism>
<evidence type="ECO:0000313" key="4">
    <source>
        <dbReference type="Proteomes" id="UP000711047"/>
    </source>
</evidence>
<keyword evidence="4" id="KW-1185">Reference proteome</keyword>
<dbReference type="InterPro" id="IPR036852">
    <property type="entry name" value="Peptidase_S8/S53_dom_sf"/>
</dbReference>
<feature type="domain" description="Peptidase S8/S53" evidence="2">
    <location>
        <begin position="9"/>
        <end position="167"/>
    </location>
</feature>
<sequence length="346" mass="39098">MYNTRQAVIIDTGIDMTNCSLAKHVINGNGFKYVGNRIIEEDHFQDENGHGTTCADTILQVFSEAQFYVIKIANSEGKTSTELLQRALKQCLTLNIKFICVSLALTKELYQQDLSEIIQLLENQNKLVFVSVRNGSKRSYPACLSGVIGVGGLPYCSKKAFSYSAHQEIQGVFDDSPIFVYTLAGRFTFFKGTSKANALCVGMSMKILTESLKCNEELTFSEFNDLLEQYARQHEVAELTEVIRPVTESDKNECSEQLRVQIERVMYRITGKELEPDLLLNGPFISQTTGINFNNFYDFWKALEEEIGFTIQDYHQIRILDACSYSALLSFLEGVMNCRTAIMKNV</sequence>
<feature type="active site" description="Charge relay system" evidence="1">
    <location>
        <position position="11"/>
    </location>
</feature>